<dbReference type="Gramene" id="ONI08205">
    <property type="protein sequence ID" value="ONI08205"/>
    <property type="gene ID" value="PRUPE_5G164200"/>
</dbReference>
<evidence type="ECO:0000256" key="2">
    <source>
        <dbReference type="ARBA" id="ARBA00022723"/>
    </source>
</evidence>
<name>A0A251PCV0_PRUPE</name>
<sequence>MRTHDIVFSNLIKTTAEDILYSECKDISSAPNGDYWRQVRKLGVLALLSHKRVKTFQFVREEEVAILVSKICKARLSEAYVLVVNSNNLVVRCVLGRKFEDKNGKSKFGKLARRMMEQLSAFSLGDYFPYLGWIDLLTGLILRLKATFGALDSLLDQVVEEHKAVEIESHQHQSLKKDFVDILLQFQKYGMDGFELTQENLKAILMDLVVGGTDTTSTLSEWVMAELVRNPSVMKKAREEVRRVAGKKLKINMNDINQMEYLKCVIKETLRLHPPAPLLIPRQSSASVKIRACPGLTFGIVTVEFVIANLLYWFDWKLPCEGAMGRDLDMSEVNGLTVHKKIPLHLVPIPYSLIHHSRDC</sequence>
<dbReference type="GO" id="GO:0005506">
    <property type="term" value="F:iron ion binding"/>
    <property type="evidence" value="ECO:0007669"/>
    <property type="project" value="InterPro"/>
</dbReference>
<dbReference type="AlphaFoldDB" id="A0A251PCV0"/>
<evidence type="ECO:0000256" key="3">
    <source>
        <dbReference type="ARBA" id="ARBA00023004"/>
    </source>
</evidence>
<protein>
    <recommendedName>
        <fullName evidence="6">Cytochrome P450</fullName>
    </recommendedName>
</protein>
<reference evidence="4 5" key="1">
    <citation type="journal article" date="2013" name="Nat. Genet.">
        <title>The high-quality draft genome of peach (Prunus persica) identifies unique patterns of genetic diversity, domestication and genome evolution.</title>
        <authorList>
            <consortium name="International Peach Genome Initiative"/>
            <person name="Verde I."/>
            <person name="Abbott A.G."/>
            <person name="Scalabrin S."/>
            <person name="Jung S."/>
            <person name="Shu S."/>
            <person name="Marroni F."/>
            <person name="Zhebentyayeva T."/>
            <person name="Dettori M.T."/>
            <person name="Grimwood J."/>
            <person name="Cattonaro F."/>
            <person name="Zuccolo A."/>
            <person name="Rossini L."/>
            <person name="Jenkins J."/>
            <person name="Vendramin E."/>
            <person name="Meisel L.A."/>
            <person name="Decroocq V."/>
            <person name="Sosinski B."/>
            <person name="Prochnik S."/>
            <person name="Mitros T."/>
            <person name="Policriti A."/>
            <person name="Cipriani G."/>
            <person name="Dondini L."/>
            <person name="Ficklin S."/>
            <person name="Goodstein D.M."/>
            <person name="Xuan P."/>
            <person name="Del Fabbro C."/>
            <person name="Aramini V."/>
            <person name="Copetti D."/>
            <person name="Gonzalez S."/>
            <person name="Horner D.S."/>
            <person name="Falchi R."/>
            <person name="Lucas S."/>
            <person name="Mica E."/>
            <person name="Maldonado J."/>
            <person name="Lazzari B."/>
            <person name="Bielenberg D."/>
            <person name="Pirona R."/>
            <person name="Miculan M."/>
            <person name="Barakat A."/>
            <person name="Testolin R."/>
            <person name="Stella A."/>
            <person name="Tartarini S."/>
            <person name="Tonutti P."/>
            <person name="Arus P."/>
            <person name="Orellana A."/>
            <person name="Wells C."/>
            <person name="Main D."/>
            <person name="Vizzotto G."/>
            <person name="Silva H."/>
            <person name="Salamini F."/>
            <person name="Schmutz J."/>
            <person name="Morgante M."/>
            <person name="Rokhsar D.S."/>
        </authorList>
    </citation>
    <scope>NUCLEOTIDE SEQUENCE [LARGE SCALE GENOMIC DNA]</scope>
    <source>
        <strain evidence="5">cv. Nemared</strain>
    </source>
</reference>
<dbReference type="InterPro" id="IPR002401">
    <property type="entry name" value="Cyt_P450_E_grp-I"/>
</dbReference>
<dbReference type="PRINTS" id="PR00385">
    <property type="entry name" value="P450"/>
</dbReference>
<dbReference type="SUPFAM" id="SSF48264">
    <property type="entry name" value="Cytochrome P450"/>
    <property type="match status" value="1"/>
</dbReference>
<dbReference type="Pfam" id="PF00067">
    <property type="entry name" value="p450"/>
    <property type="match status" value="1"/>
</dbReference>
<evidence type="ECO:0000313" key="4">
    <source>
        <dbReference type="EMBL" id="ONI08205.1"/>
    </source>
</evidence>
<gene>
    <name evidence="4" type="ORF">PRUPE_5G164200</name>
</gene>
<dbReference type="Proteomes" id="UP000006882">
    <property type="component" value="Chromosome G5"/>
</dbReference>
<comment type="similarity">
    <text evidence="1">Belongs to the cytochrome P450 family.</text>
</comment>
<dbReference type="GO" id="GO:0004497">
    <property type="term" value="F:monooxygenase activity"/>
    <property type="evidence" value="ECO:0007669"/>
    <property type="project" value="InterPro"/>
</dbReference>
<dbReference type="GO" id="GO:0016491">
    <property type="term" value="F:oxidoreductase activity"/>
    <property type="evidence" value="ECO:0000318"/>
    <property type="project" value="GO_Central"/>
</dbReference>
<evidence type="ECO:0000313" key="5">
    <source>
        <dbReference type="Proteomes" id="UP000006882"/>
    </source>
</evidence>
<dbReference type="GO" id="GO:0020037">
    <property type="term" value="F:heme binding"/>
    <property type="evidence" value="ECO:0007669"/>
    <property type="project" value="InterPro"/>
</dbReference>
<accession>A0A251PCV0</accession>
<proteinExistence type="inferred from homology"/>
<dbReference type="EMBL" id="CM007655">
    <property type="protein sequence ID" value="ONI08205.1"/>
    <property type="molecule type" value="Genomic_DNA"/>
</dbReference>
<keyword evidence="5" id="KW-1185">Reference proteome</keyword>
<dbReference type="PRINTS" id="PR00463">
    <property type="entry name" value="EP450I"/>
</dbReference>
<dbReference type="PANTHER" id="PTHR47955">
    <property type="entry name" value="CYTOCHROME P450 FAMILY 71 PROTEIN"/>
    <property type="match status" value="1"/>
</dbReference>
<dbReference type="Gene3D" id="1.10.630.10">
    <property type="entry name" value="Cytochrome P450"/>
    <property type="match status" value="1"/>
</dbReference>
<dbReference type="GO" id="GO:0016705">
    <property type="term" value="F:oxidoreductase activity, acting on paired donors, with incorporation or reduction of molecular oxygen"/>
    <property type="evidence" value="ECO:0007669"/>
    <property type="project" value="InterPro"/>
</dbReference>
<keyword evidence="2" id="KW-0479">Metal-binding</keyword>
<dbReference type="InterPro" id="IPR001128">
    <property type="entry name" value="Cyt_P450"/>
</dbReference>
<evidence type="ECO:0008006" key="6">
    <source>
        <dbReference type="Google" id="ProtNLM"/>
    </source>
</evidence>
<organism evidence="4 5">
    <name type="scientific">Prunus persica</name>
    <name type="common">Peach</name>
    <name type="synonym">Amygdalus persica</name>
    <dbReference type="NCBI Taxonomy" id="3760"/>
    <lineage>
        <taxon>Eukaryota</taxon>
        <taxon>Viridiplantae</taxon>
        <taxon>Streptophyta</taxon>
        <taxon>Embryophyta</taxon>
        <taxon>Tracheophyta</taxon>
        <taxon>Spermatophyta</taxon>
        <taxon>Magnoliopsida</taxon>
        <taxon>eudicotyledons</taxon>
        <taxon>Gunneridae</taxon>
        <taxon>Pentapetalae</taxon>
        <taxon>rosids</taxon>
        <taxon>fabids</taxon>
        <taxon>Rosales</taxon>
        <taxon>Rosaceae</taxon>
        <taxon>Amygdaloideae</taxon>
        <taxon>Amygdaleae</taxon>
        <taxon>Prunus</taxon>
    </lineage>
</organism>
<evidence type="ECO:0000256" key="1">
    <source>
        <dbReference type="ARBA" id="ARBA00010617"/>
    </source>
</evidence>
<keyword evidence="3" id="KW-0408">Iron</keyword>
<dbReference type="PANTHER" id="PTHR47955:SF15">
    <property type="entry name" value="CYTOCHROME P450 71A2-LIKE"/>
    <property type="match status" value="1"/>
</dbReference>
<dbReference type="InterPro" id="IPR036396">
    <property type="entry name" value="Cyt_P450_sf"/>
</dbReference>
<dbReference type="eggNOG" id="KOG0156">
    <property type="taxonomic scope" value="Eukaryota"/>
</dbReference>